<name>A0AA94L134_DESDE</name>
<keyword evidence="6 9" id="KW-0560">Oxidoreductase</keyword>
<reference evidence="11" key="1">
    <citation type="submission" date="2016-11" db="EMBL/GenBank/DDBJ databases">
        <authorList>
            <person name="Jaros S."/>
            <person name="Januszkiewicz K."/>
            <person name="Wedrychowicz H."/>
        </authorList>
    </citation>
    <scope>NUCLEOTIDE SEQUENCE [LARGE SCALE GENOMIC DNA]</scope>
    <source>
        <strain evidence="11">DSM 7057</strain>
    </source>
</reference>
<dbReference type="InterPro" id="IPR003171">
    <property type="entry name" value="Mehydrof_redctse-like"/>
</dbReference>
<dbReference type="Proteomes" id="UP000182680">
    <property type="component" value="Unassembled WGS sequence"/>
</dbReference>
<dbReference type="Pfam" id="PF02219">
    <property type="entry name" value="MTHFR"/>
    <property type="match status" value="1"/>
</dbReference>
<evidence type="ECO:0000256" key="9">
    <source>
        <dbReference type="RuleBase" id="RU003862"/>
    </source>
</evidence>
<dbReference type="GO" id="GO:0106312">
    <property type="term" value="F:methylenetetrahydrofolate reductase (NADH) activity"/>
    <property type="evidence" value="ECO:0007669"/>
    <property type="project" value="UniProtKB-EC"/>
</dbReference>
<comment type="similarity">
    <text evidence="3 9">Belongs to the methylenetetrahydrofolate reductase family.</text>
</comment>
<dbReference type="GO" id="GO:0035999">
    <property type="term" value="P:tetrahydrofolate interconversion"/>
    <property type="evidence" value="ECO:0007669"/>
    <property type="project" value="TreeGrafter"/>
</dbReference>
<dbReference type="GO" id="GO:0005829">
    <property type="term" value="C:cytosol"/>
    <property type="evidence" value="ECO:0007669"/>
    <property type="project" value="TreeGrafter"/>
</dbReference>
<evidence type="ECO:0000256" key="1">
    <source>
        <dbReference type="ARBA" id="ARBA00001974"/>
    </source>
</evidence>
<dbReference type="InterPro" id="IPR029041">
    <property type="entry name" value="FAD-linked_oxidoreductase-like"/>
</dbReference>
<dbReference type="RefSeq" id="WP_012625628.1">
    <property type="nucleotide sequence ID" value="NZ_FPIW01000002.1"/>
</dbReference>
<comment type="pathway">
    <text evidence="2 9">One-carbon metabolism; tetrahydrofolate interconversion.</text>
</comment>
<comment type="pathway">
    <text evidence="7">Amino-acid biosynthesis; L-methionine biosynthesis via de novo pathway.</text>
</comment>
<dbReference type="OMA" id="EMHPQAR"/>
<protein>
    <recommendedName>
        <fullName evidence="9">Methylenetetrahydrofolate reductase</fullName>
    </recommendedName>
</protein>
<dbReference type="CDD" id="cd00537">
    <property type="entry name" value="MTHFR"/>
    <property type="match status" value="1"/>
</dbReference>
<comment type="caution">
    <text evidence="10">The sequence shown here is derived from an EMBL/GenBank/DDBJ whole genome shotgun (WGS) entry which is preliminary data.</text>
</comment>
<evidence type="ECO:0000256" key="5">
    <source>
        <dbReference type="ARBA" id="ARBA00022827"/>
    </source>
</evidence>
<proteinExistence type="inferred from homology"/>
<comment type="cofactor">
    <cofactor evidence="1 9">
        <name>FAD</name>
        <dbReference type="ChEBI" id="CHEBI:57692"/>
    </cofactor>
</comment>
<evidence type="ECO:0000313" key="10">
    <source>
        <dbReference type="EMBL" id="SFW12138.1"/>
    </source>
</evidence>
<comment type="catalytic activity">
    <reaction evidence="8">
        <text>(6S)-5-methyl-5,6,7,8-tetrahydrofolate + NAD(+) = (6R)-5,10-methylene-5,6,7,8-tetrahydrofolate + NADH + H(+)</text>
        <dbReference type="Rhea" id="RHEA:19821"/>
        <dbReference type="ChEBI" id="CHEBI:15378"/>
        <dbReference type="ChEBI" id="CHEBI:15636"/>
        <dbReference type="ChEBI" id="CHEBI:18608"/>
        <dbReference type="ChEBI" id="CHEBI:57540"/>
        <dbReference type="ChEBI" id="CHEBI:57945"/>
        <dbReference type="EC" id="1.5.1.54"/>
    </reaction>
    <physiologicalReaction direction="right-to-left" evidence="8">
        <dbReference type="Rhea" id="RHEA:19823"/>
    </physiologicalReaction>
</comment>
<evidence type="ECO:0000313" key="11">
    <source>
        <dbReference type="Proteomes" id="UP000182680"/>
    </source>
</evidence>
<dbReference type="PANTHER" id="PTHR45754:SF3">
    <property type="entry name" value="METHYLENETETRAHYDROFOLATE REDUCTASE (NADPH)"/>
    <property type="match status" value="1"/>
</dbReference>
<dbReference type="Gene3D" id="3.20.20.220">
    <property type="match status" value="1"/>
</dbReference>
<evidence type="ECO:0000256" key="6">
    <source>
        <dbReference type="ARBA" id="ARBA00023002"/>
    </source>
</evidence>
<evidence type="ECO:0000256" key="3">
    <source>
        <dbReference type="ARBA" id="ARBA00006743"/>
    </source>
</evidence>
<keyword evidence="5 9" id="KW-0274">FAD</keyword>
<dbReference type="EMBL" id="FPIW01000002">
    <property type="protein sequence ID" value="SFW12138.1"/>
    <property type="molecule type" value="Genomic_DNA"/>
</dbReference>
<dbReference type="SUPFAM" id="SSF51730">
    <property type="entry name" value="FAD-linked oxidoreductase"/>
    <property type="match status" value="1"/>
</dbReference>
<evidence type="ECO:0000256" key="2">
    <source>
        <dbReference type="ARBA" id="ARBA00004777"/>
    </source>
</evidence>
<dbReference type="GO" id="GO:0071949">
    <property type="term" value="F:FAD binding"/>
    <property type="evidence" value="ECO:0007669"/>
    <property type="project" value="TreeGrafter"/>
</dbReference>
<evidence type="ECO:0000256" key="8">
    <source>
        <dbReference type="ARBA" id="ARBA00048628"/>
    </source>
</evidence>
<dbReference type="PANTHER" id="PTHR45754">
    <property type="entry name" value="METHYLENETETRAHYDROFOLATE REDUCTASE"/>
    <property type="match status" value="1"/>
</dbReference>
<keyword evidence="4 9" id="KW-0285">Flavoprotein</keyword>
<dbReference type="AlphaFoldDB" id="A0AA94L134"/>
<sequence>MHIGDSIRAAQKPFFSLEFFPPADEANLPAFFETVEQLRPLAPLFASVTYGAGGGKQRNTLAVTAELARRGLNTMAHLTCVGADPESISTYLSELRAAGVDNVLALRGDPPAGEEWDWNSGRFRHASDLVTFARRQQPYMGIGVAAYPAPHPESTSISQDRRHTADKMRSGADFAVTQLFFDAREYADLLEHLRGQGIHTPVIPGILPIQSFASLRRVLALCGANIPGKLYLDLEKADEKGGVEAVREVGLEFAVRQIRFLLDNGAPGVHLYTLNKADMCLRLAQESGLLGPDVNLPAA</sequence>
<evidence type="ECO:0000256" key="7">
    <source>
        <dbReference type="ARBA" id="ARBA00034478"/>
    </source>
</evidence>
<gene>
    <name evidence="10" type="ORF">SAMN02910291_00068</name>
</gene>
<dbReference type="GO" id="GO:0009086">
    <property type="term" value="P:methionine biosynthetic process"/>
    <property type="evidence" value="ECO:0007669"/>
    <property type="project" value="TreeGrafter"/>
</dbReference>
<evidence type="ECO:0000256" key="4">
    <source>
        <dbReference type="ARBA" id="ARBA00022630"/>
    </source>
</evidence>
<organism evidence="10 11">
    <name type="scientific">Desulfovibrio desulfuricans</name>
    <dbReference type="NCBI Taxonomy" id="876"/>
    <lineage>
        <taxon>Bacteria</taxon>
        <taxon>Pseudomonadati</taxon>
        <taxon>Thermodesulfobacteriota</taxon>
        <taxon>Desulfovibrionia</taxon>
        <taxon>Desulfovibrionales</taxon>
        <taxon>Desulfovibrionaceae</taxon>
        <taxon>Desulfovibrio</taxon>
    </lineage>
</organism>
<accession>A0AA94L134</accession>